<sequence>MAQRRETTHTTTACAQYWKQ</sequence>
<dbReference type="VEuPathDB" id="VectorBase:GMOY007281"/>
<keyword evidence="3" id="KW-1185">Reference proteome</keyword>
<accession>A0A1B0G1W2</accession>
<feature type="region of interest" description="Disordered" evidence="1">
    <location>
        <begin position="1"/>
        <end position="20"/>
    </location>
</feature>
<dbReference type="Proteomes" id="UP000092444">
    <property type="component" value="Unassembled WGS sequence"/>
</dbReference>
<proteinExistence type="predicted"/>
<evidence type="ECO:0000313" key="3">
    <source>
        <dbReference type="Proteomes" id="UP000092444"/>
    </source>
</evidence>
<feature type="compositionally biased region" description="Polar residues" evidence="1">
    <location>
        <begin position="9"/>
        <end position="20"/>
    </location>
</feature>
<reference evidence="2" key="1">
    <citation type="submission" date="2020-05" db="UniProtKB">
        <authorList>
            <consortium name="EnsemblMetazoa"/>
        </authorList>
    </citation>
    <scope>IDENTIFICATION</scope>
    <source>
        <strain evidence="2">Yale</strain>
    </source>
</reference>
<protein>
    <submittedName>
        <fullName evidence="2">Uncharacterized protein</fullName>
    </submittedName>
</protein>
<dbReference type="EMBL" id="CCAG010014027">
    <property type="status" value="NOT_ANNOTATED_CDS"/>
    <property type="molecule type" value="Genomic_DNA"/>
</dbReference>
<evidence type="ECO:0000256" key="1">
    <source>
        <dbReference type="SAM" id="MobiDB-lite"/>
    </source>
</evidence>
<evidence type="ECO:0000313" key="2">
    <source>
        <dbReference type="EnsemblMetazoa" id="GMOY007281-PA"/>
    </source>
</evidence>
<dbReference type="AlphaFoldDB" id="A0A1B0G1W2"/>
<organism evidence="2 3">
    <name type="scientific">Glossina morsitans morsitans</name>
    <name type="common">Savannah tsetse fly</name>
    <dbReference type="NCBI Taxonomy" id="37546"/>
    <lineage>
        <taxon>Eukaryota</taxon>
        <taxon>Metazoa</taxon>
        <taxon>Ecdysozoa</taxon>
        <taxon>Arthropoda</taxon>
        <taxon>Hexapoda</taxon>
        <taxon>Insecta</taxon>
        <taxon>Pterygota</taxon>
        <taxon>Neoptera</taxon>
        <taxon>Endopterygota</taxon>
        <taxon>Diptera</taxon>
        <taxon>Brachycera</taxon>
        <taxon>Muscomorpha</taxon>
        <taxon>Hippoboscoidea</taxon>
        <taxon>Glossinidae</taxon>
        <taxon>Glossina</taxon>
    </lineage>
</organism>
<dbReference type="EnsemblMetazoa" id="GMOY007281-RA">
    <property type="protein sequence ID" value="GMOY007281-PA"/>
    <property type="gene ID" value="GMOY007281"/>
</dbReference>
<name>A0A1B0G1W2_GLOMM</name>